<dbReference type="OrthoDB" id="5215637at2759"/>
<keyword evidence="2" id="KW-0812">Transmembrane</keyword>
<keyword evidence="2" id="KW-1133">Transmembrane helix</keyword>
<sequence>MSDDKPCYNPDGTLSEDDVPCTSDRNTHCCGKNSICLSNGYCLGADAQPFGLSRGSCTNQNWATGCPQRCWKYEGDNKGGGCPIISIDYNKGWRYCCGNLVSNNNDVQCAANTEDRFPLDATQVIPGVGMLSNLSNFYVSGSAPNSSITPSPSPHPNLTASISSSNSGTAGHDTAIGIGVGVPLGVIALVFLVWALLERKRAQDTSAKLAEVMSGIPSGGGYQMKKNPHVSVELGATHSMPAELEQTQSVPELMGRTR</sequence>
<proteinExistence type="predicted"/>
<gene>
    <name evidence="3" type="ORF">ASPGLDRAFT_1181327</name>
</gene>
<feature type="region of interest" description="Disordered" evidence="1">
    <location>
        <begin position="145"/>
        <end position="166"/>
    </location>
</feature>
<keyword evidence="4" id="KW-1185">Reference proteome</keyword>
<evidence type="ECO:0000256" key="1">
    <source>
        <dbReference type="SAM" id="MobiDB-lite"/>
    </source>
</evidence>
<protein>
    <recommendedName>
        <fullName evidence="5">Mid2 domain-containing protein</fullName>
    </recommendedName>
</protein>
<dbReference type="AlphaFoldDB" id="A0A1L9VU81"/>
<evidence type="ECO:0000256" key="2">
    <source>
        <dbReference type="SAM" id="Phobius"/>
    </source>
</evidence>
<feature type="transmembrane region" description="Helical" evidence="2">
    <location>
        <begin position="175"/>
        <end position="197"/>
    </location>
</feature>
<accession>A0A1L9VU81</accession>
<evidence type="ECO:0000313" key="4">
    <source>
        <dbReference type="Proteomes" id="UP000184300"/>
    </source>
</evidence>
<dbReference type="EMBL" id="KV878891">
    <property type="protein sequence ID" value="OJJ87483.1"/>
    <property type="molecule type" value="Genomic_DNA"/>
</dbReference>
<dbReference type="RefSeq" id="XP_022404172.1">
    <property type="nucleotide sequence ID" value="XM_022539932.1"/>
</dbReference>
<evidence type="ECO:0008006" key="5">
    <source>
        <dbReference type="Google" id="ProtNLM"/>
    </source>
</evidence>
<evidence type="ECO:0000313" key="3">
    <source>
        <dbReference type="EMBL" id="OJJ87483.1"/>
    </source>
</evidence>
<dbReference type="VEuPathDB" id="FungiDB:ASPGLDRAFT_1181327"/>
<name>A0A1L9VU81_ASPGL</name>
<dbReference type="STRING" id="1160497.A0A1L9VU81"/>
<reference evidence="4" key="1">
    <citation type="journal article" date="2017" name="Genome Biol.">
        <title>Comparative genomics reveals high biological diversity and specific adaptations in the industrially and medically important fungal genus Aspergillus.</title>
        <authorList>
            <person name="de Vries R.P."/>
            <person name="Riley R."/>
            <person name="Wiebenga A."/>
            <person name="Aguilar-Osorio G."/>
            <person name="Amillis S."/>
            <person name="Uchima C.A."/>
            <person name="Anderluh G."/>
            <person name="Asadollahi M."/>
            <person name="Askin M."/>
            <person name="Barry K."/>
            <person name="Battaglia E."/>
            <person name="Bayram O."/>
            <person name="Benocci T."/>
            <person name="Braus-Stromeyer S.A."/>
            <person name="Caldana C."/>
            <person name="Canovas D."/>
            <person name="Cerqueira G.C."/>
            <person name="Chen F."/>
            <person name="Chen W."/>
            <person name="Choi C."/>
            <person name="Clum A."/>
            <person name="Dos Santos R.A."/>
            <person name="Damasio A.R."/>
            <person name="Diallinas G."/>
            <person name="Emri T."/>
            <person name="Fekete E."/>
            <person name="Flipphi M."/>
            <person name="Freyberg S."/>
            <person name="Gallo A."/>
            <person name="Gournas C."/>
            <person name="Habgood R."/>
            <person name="Hainaut M."/>
            <person name="Harispe M.L."/>
            <person name="Henrissat B."/>
            <person name="Hilden K.S."/>
            <person name="Hope R."/>
            <person name="Hossain A."/>
            <person name="Karabika E."/>
            <person name="Karaffa L."/>
            <person name="Karanyi Z."/>
            <person name="Krasevec N."/>
            <person name="Kuo A."/>
            <person name="Kusch H."/>
            <person name="LaButti K."/>
            <person name="Lagendijk E.L."/>
            <person name="Lapidus A."/>
            <person name="Levasseur A."/>
            <person name="Lindquist E."/>
            <person name="Lipzen A."/>
            <person name="Logrieco A.F."/>
            <person name="MacCabe A."/>
            <person name="Maekelae M.R."/>
            <person name="Malavazi I."/>
            <person name="Melin P."/>
            <person name="Meyer V."/>
            <person name="Mielnichuk N."/>
            <person name="Miskei M."/>
            <person name="Molnar A.P."/>
            <person name="Mule G."/>
            <person name="Ngan C.Y."/>
            <person name="Orejas M."/>
            <person name="Orosz E."/>
            <person name="Ouedraogo J.P."/>
            <person name="Overkamp K.M."/>
            <person name="Park H.-S."/>
            <person name="Perrone G."/>
            <person name="Piumi F."/>
            <person name="Punt P.J."/>
            <person name="Ram A.F."/>
            <person name="Ramon A."/>
            <person name="Rauscher S."/>
            <person name="Record E."/>
            <person name="Riano-Pachon D.M."/>
            <person name="Robert V."/>
            <person name="Roehrig J."/>
            <person name="Ruller R."/>
            <person name="Salamov A."/>
            <person name="Salih N.S."/>
            <person name="Samson R.A."/>
            <person name="Sandor E."/>
            <person name="Sanguinetti M."/>
            <person name="Schuetze T."/>
            <person name="Sepcic K."/>
            <person name="Shelest E."/>
            <person name="Sherlock G."/>
            <person name="Sophianopoulou V."/>
            <person name="Squina F.M."/>
            <person name="Sun H."/>
            <person name="Susca A."/>
            <person name="Todd R.B."/>
            <person name="Tsang A."/>
            <person name="Unkles S.E."/>
            <person name="van de Wiele N."/>
            <person name="van Rossen-Uffink D."/>
            <person name="Oliveira J.V."/>
            <person name="Vesth T.C."/>
            <person name="Visser J."/>
            <person name="Yu J.-H."/>
            <person name="Zhou M."/>
            <person name="Andersen M.R."/>
            <person name="Archer D.B."/>
            <person name="Baker S.E."/>
            <person name="Benoit I."/>
            <person name="Brakhage A.A."/>
            <person name="Braus G.H."/>
            <person name="Fischer R."/>
            <person name="Frisvad J.C."/>
            <person name="Goldman G.H."/>
            <person name="Houbraken J."/>
            <person name="Oakley B."/>
            <person name="Pocsi I."/>
            <person name="Scazzocchio C."/>
            <person name="Seiboth B."/>
            <person name="vanKuyk P.A."/>
            <person name="Wortman J."/>
            <person name="Dyer P.S."/>
            <person name="Grigoriev I.V."/>
        </authorList>
    </citation>
    <scope>NUCLEOTIDE SEQUENCE [LARGE SCALE GENOMIC DNA]</scope>
    <source>
        <strain evidence="4">CBS 516.65</strain>
    </source>
</reference>
<keyword evidence="2" id="KW-0472">Membrane</keyword>
<organism evidence="3 4">
    <name type="scientific">Aspergillus glaucus CBS 516.65</name>
    <dbReference type="NCBI Taxonomy" id="1160497"/>
    <lineage>
        <taxon>Eukaryota</taxon>
        <taxon>Fungi</taxon>
        <taxon>Dikarya</taxon>
        <taxon>Ascomycota</taxon>
        <taxon>Pezizomycotina</taxon>
        <taxon>Eurotiomycetes</taxon>
        <taxon>Eurotiomycetidae</taxon>
        <taxon>Eurotiales</taxon>
        <taxon>Aspergillaceae</taxon>
        <taxon>Aspergillus</taxon>
        <taxon>Aspergillus subgen. Aspergillus</taxon>
    </lineage>
</organism>
<dbReference type="GeneID" id="34456193"/>
<dbReference type="Proteomes" id="UP000184300">
    <property type="component" value="Unassembled WGS sequence"/>
</dbReference>